<evidence type="ECO:0000313" key="12">
    <source>
        <dbReference type="EMBL" id="CAJ0568012.1"/>
    </source>
</evidence>
<evidence type="ECO:0000256" key="7">
    <source>
        <dbReference type="ARBA" id="ARBA00023170"/>
    </source>
</evidence>
<feature type="transmembrane region" description="Helical" evidence="9">
    <location>
        <begin position="153"/>
        <end position="172"/>
    </location>
</feature>
<evidence type="ECO:0000256" key="9">
    <source>
        <dbReference type="SAM" id="Phobius"/>
    </source>
</evidence>
<dbReference type="InterPro" id="IPR050569">
    <property type="entry name" value="TAAR"/>
</dbReference>
<feature type="transmembrane region" description="Helical" evidence="9">
    <location>
        <begin position="192"/>
        <end position="214"/>
    </location>
</feature>
<feature type="domain" description="G-protein coupled receptors family 1 profile" evidence="10">
    <location>
        <begin position="38"/>
        <end position="319"/>
    </location>
</feature>
<evidence type="ECO:0000256" key="2">
    <source>
        <dbReference type="ARBA" id="ARBA00022475"/>
    </source>
</evidence>
<dbReference type="PROSITE" id="PS51910">
    <property type="entry name" value="GH18_2"/>
    <property type="match status" value="1"/>
</dbReference>
<dbReference type="SUPFAM" id="SSF81321">
    <property type="entry name" value="Family A G protein-coupled receptor-like"/>
    <property type="match status" value="1"/>
</dbReference>
<dbReference type="InterPro" id="IPR001223">
    <property type="entry name" value="Glyco_hydro18_cat"/>
</dbReference>
<evidence type="ECO:0000256" key="8">
    <source>
        <dbReference type="ARBA" id="ARBA00023224"/>
    </source>
</evidence>
<dbReference type="Pfam" id="PF00704">
    <property type="entry name" value="Glyco_hydro_18"/>
    <property type="match status" value="1"/>
</dbReference>
<protein>
    <recommendedName>
        <fullName evidence="14">G-protein coupled receptors family 1 profile domain-containing protein</fullName>
    </recommendedName>
</protein>
<comment type="caution">
    <text evidence="12">The sequence shown here is derived from an EMBL/GenBank/DDBJ whole genome shotgun (WGS) entry which is preliminary data.</text>
</comment>
<gene>
    <name evidence="12" type="ORF">MSPICULIGERA_LOCUS6542</name>
</gene>
<dbReference type="Gene3D" id="3.20.20.80">
    <property type="entry name" value="Glycosidases"/>
    <property type="match status" value="1"/>
</dbReference>
<keyword evidence="4 9" id="KW-1133">Transmembrane helix</keyword>
<comment type="subcellular location">
    <subcellularLocation>
        <location evidence="1">Cell membrane</location>
        <topology evidence="1">Multi-pass membrane protein</topology>
    </subcellularLocation>
</comment>
<organism evidence="12 13">
    <name type="scientific">Mesorhabditis spiculigera</name>
    <dbReference type="NCBI Taxonomy" id="96644"/>
    <lineage>
        <taxon>Eukaryota</taxon>
        <taxon>Metazoa</taxon>
        <taxon>Ecdysozoa</taxon>
        <taxon>Nematoda</taxon>
        <taxon>Chromadorea</taxon>
        <taxon>Rhabditida</taxon>
        <taxon>Rhabditina</taxon>
        <taxon>Rhabditomorpha</taxon>
        <taxon>Rhabditoidea</taxon>
        <taxon>Rhabditidae</taxon>
        <taxon>Mesorhabditinae</taxon>
        <taxon>Mesorhabditis</taxon>
    </lineage>
</organism>
<evidence type="ECO:0000256" key="1">
    <source>
        <dbReference type="ARBA" id="ARBA00004651"/>
    </source>
</evidence>
<dbReference type="GO" id="GO:0005886">
    <property type="term" value="C:plasma membrane"/>
    <property type="evidence" value="ECO:0007669"/>
    <property type="project" value="UniProtKB-SubCell"/>
</dbReference>
<dbReference type="Gene3D" id="1.20.1070.10">
    <property type="entry name" value="Rhodopsin 7-helix transmembrane proteins"/>
    <property type="match status" value="1"/>
</dbReference>
<feature type="transmembrane region" description="Helical" evidence="9">
    <location>
        <begin position="297"/>
        <end position="318"/>
    </location>
</feature>
<sequence>MSPNSSSLNGLSFTPQRNIFTEDQEFAASLYKVTVPIQNVLLLISVVGNGLLVAAARNLPSPVSPYLKLCVSLAAADLCTSINICLKGMTSYVIIYLGLHKTTNLCTLALFEALKISSMLCSNWHLFILTLNHWCGTMWPLRHKIWVTNGRMRYVLVGLWVLPHAYVFAWFWALPDGGFRDPTCSMKFYFSFPFRATTFPLFFLPILATVAMYFKIVRCLSEAQLKMVKSSPSCADPLTRRSSAEGNVKRKMRLLVTSLIIVSSYCFSWGPHMIFFVMVCYQDCPIVAYRDIRLRTAVAISLIVNTLVIIKMAANLFIYTLRMEKFRICIASDCKSIKRIFLKICRSSIPHSPLCPRRLTPTRPQYIRPCWMNLWGQFRKPDNNGFSLRDWQPGMCTHLIIEAEWLQDEVAGRPTSHANTASVSSEYCSKIKDMAAKMGGSKIQGWATENCELLRVVAGVDDCTEFIDMVNLCTSNSTVFHEEDSWIGANFVEKVVSLKKIDPDLMVLLSISGRTFGAVIFEELKINTRRIEFTYACLSFLKMANLDGVALDWSDSAGDTTNYASYLQEFQTVLSEANSMKIGSPYQVVAVLPGDKQSLFDNYDLRQISSVDLVVLMPFNITGMWTDPLKIWHQVKKYHIKTQY</sequence>
<name>A0AA36FX18_9BILA</name>
<dbReference type="InterPro" id="IPR017452">
    <property type="entry name" value="GPCR_Rhodpsn_7TM"/>
</dbReference>
<evidence type="ECO:0000313" key="13">
    <source>
        <dbReference type="Proteomes" id="UP001177023"/>
    </source>
</evidence>
<keyword evidence="5" id="KW-0297">G-protein coupled receptor</keyword>
<dbReference type="PANTHER" id="PTHR24249">
    <property type="entry name" value="HISTAMINE RECEPTOR-RELATED G-PROTEIN COUPLED RECEPTOR"/>
    <property type="match status" value="1"/>
</dbReference>
<feature type="transmembrane region" description="Helical" evidence="9">
    <location>
        <begin position="254"/>
        <end position="277"/>
    </location>
</feature>
<dbReference type="PRINTS" id="PR00237">
    <property type="entry name" value="GPCRRHODOPSN"/>
</dbReference>
<feature type="domain" description="GH18" evidence="11">
    <location>
        <begin position="366"/>
        <end position="644"/>
    </location>
</feature>
<evidence type="ECO:0000259" key="10">
    <source>
        <dbReference type="PROSITE" id="PS50262"/>
    </source>
</evidence>
<accession>A0AA36FX18</accession>
<dbReference type="SUPFAM" id="SSF51445">
    <property type="entry name" value="(Trans)glycosidases"/>
    <property type="match status" value="1"/>
</dbReference>
<dbReference type="Proteomes" id="UP001177023">
    <property type="component" value="Unassembled WGS sequence"/>
</dbReference>
<dbReference type="CDD" id="cd00637">
    <property type="entry name" value="7tm_classA_rhodopsin-like"/>
    <property type="match status" value="1"/>
</dbReference>
<dbReference type="PROSITE" id="PS50262">
    <property type="entry name" value="G_PROTEIN_RECEP_F1_2"/>
    <property type="match status" value="1"/>
</dbReference>
<keyword evidence="8" id="KW-0807">Transducer</keyword>
<keyword evidence="2" id="KW-1003">Cell membrane</keyword>
<evidence type="ECO:0000256" key="6">
    <source>
        <dbReference type="ARBA" id="ARBA00023136"/>
    </source>
</evidence>
<keyword evidence="6 9" id="KW-0472">Membrane</keyword>
<proteinExistence type="predicted"/>
<dbReference type="AlphaFoldDB" id="A0AA36FX18"/>
<dbReference type="EMBL" id="CATQJA010001637">
    <property type="protein sequence ID" value="CAJ0568012.1"/>
    <property type="molecule type" value="Genomic_DNA"/>
</dbReference>
<dbReference type="PANTHER" id="PTHR24249:SF409">
    <property type="entry name" value="PROTEIN CBR-TAG-89"/>
    <property type="match status" value="1"/>
</dbReference>
<keyword evidence="3 9" id="KW-0812">Transmembrane</keyword>
<dbReference type="Pfam" id="PF00001">
    <property type="entry name" value="7tm_1"/>
    <property type="match status" value="1"/>
</dbReference>
<keyword evidence="7" id="KW-0675">Receptor</keyword>
<keyword evidence="13" id="KW-1185">Reference proteome</keyword>
<evidence type="ECO:0008006" key="14">
    <source>
        <dbReference type="Google" id="ProtNLM"/>
    </source>
</evidence>
<evidence type="ECO:0000259" key="11">
    <source>
        <dbReference type="PROSITE" id="PS51910"/>
    </source>
</evidence>
<dbReference type="InterPro" id="IPR000276">
    <property type="entry name" value="GPCR_Rhodpsn"/>
</dbReference>
<reference evidence="12" key="1">
    <citation type="submission" date="2023-06" db="EMBL/GenBank/DDBJ databases">
        <authorList>
            <person name="Delattre M."/>
        </authorList>
    </citation>
    <scope>NUCLEOTIDE SEQUENCE</scope>
    <source>
        <strain evidence="12">AF72</strain>
    </source>
</reference>
<feature type="transmembrane region" description="Helical" evidence="9">
    <location>
        <begin position="40"/>
        <end position="60"/>
    </location>
</feature>
<evidence type="ECO:0000256" key="5">
    <source>
        <dbReference type="ARBA" id="ARBA00023040"/>
    </source>
</evidence>
<dbReference type="GO" id="GO:0004930">
    <property type="term" value="F:G protein-coupled receptor activity"/>
    <property type="evidence" value="ECO:0007669"/>
    <property type="project" value="UniProtKB-KW"/>
</dbReference>
<dbReference type="GO" id="GO:0005975">
    <property type="term" value="P:carbohydrate metabolic process"/>
    <property type="evidence" value="ECO:0007669"/>
    <property type="project" value="InterPro"/>
</dbReference>
<feature type="non-terminal residue" evidence="12">
    <location>
        <position position="1"/>
    </location>
</feature>
<dbReference type="InterPro" id="IPR017853">
    <property type="entry name" value="GH"/>
</dbReference>
<evidence type="ECO:0000256" key="4">
    <source>
        <dbReference type="ARBA" id="ARBA00022989"/>
    </source>
</evidence>
<evidence type="ECO:0000256" key="3">
    <source>
        <dbReference type="ARBA" id="ARBA00022692"/>
    </source>
</evidence>